<name>A0A0C9Z9K6_9AGAM</name>
<evidence type="ECO:0000313" key="2">
    <source>
        <dbReference type="Proteomes" id="UP000054018"/>
    </source>
</evidence>
<sequence length="104" mass="11671">MSIINKQVVPCSWGLFELAAGSLELVFFQKPLGRKMYLDCLMGLPSKYDEFMLLPSRLQAIFVILFLATGACRGHPPISRQLMPWSGEGPSDRNLDARFVPQVL</sequence>
<organism evidence="1 2">
    <name type="scientific">Pisolithus microcarpus 441</name>
    <dbReference type="NCBI Taxonomy" id="765257"/>
    <lineage>
        <taxon>Eukaryota</taxon>
        <taxon>Fungi</taxon>
        <taxon>Dikarya</taxon>
        <taxon>Basidiomycota</taxon>
        <taxon>Agaricomycotina</taxon>
        <taxon>Agaricomycetes</taxon>
        <taxon>Agaricomycetidae</taxon>
        <taxon>Boletales</taxon>
        <taxon>Sclerodermatineae</taxon>
        <taxon>Pisolithaceae</taxon>
        <taxon>Pisolithus</taxon>
    </lineage>
</organism>
<proteinExistence type="predicted"/>
<dbReference type="HOGENOM" id="CLU_2251103_0_0_1"/>
<reference evidence="1 2" key="1">
    <citation type="submission" date="2014-04" db="EMBL/GenBank/DDBJ databases">
        <authorList>
            <consortium name="DOE Joint Genome Institute"/>
            <person name="Kuo A."/>
            <person name="Kohler A."/>
            <person name="Costa M.D."/>
            <person name="Nagy L.G."/>
            <person name="Floudas D."/>
            <person name="Copeland A."/>
            <person name="Barry K.W."/>
            <person name="Cichocki N."/>
            <person name="Veneault-Fourrey C."/>
            <person name="LaButti K."/>
            <person name="Lindquist E.A."/>
            <person name="Lipzen A."/>
            <person name="Lundell T."/>
            <person name="Morin E."/>
            <person name="Murat C."/>
            <person name="Sun H."/>
            <person name="Tunlid A."/>
            <person name="Henrissat B."/>
            <person name="Grigoriev I.V."/>
            <person name="Hibbett D.S."/>
            <person name="Martin F."/>
            <person name="Nordberg H.P."/>
            <person name="Cantor M.N."/>
            <person name="Hua S.X."/>
        </authorList>
    </citation>
    <scope>NUCLEOTIDE SEQUENCE [LARGE SCALE GENOMIC DNA]</scope>
    <source>
        <strain evidence="1 2">441</strain>
    </source>
</reference>
<dbReference type="EMBL" id="KN833790">
    <property type="protein sequence ID" value="KIK19147.1"/>
    <property type="molecule type" value="Genomic_DNA"/>
</dbReference>
<dbReference type="OrthoDB" id="10268090at2759"/>
<keyword evidence="2" id="KW-1185">Reference proteome</keyword>
<dbReference type="Proteomes" id="UP000054018">
    <property type="component" value="Unassembled WGS sequence"/>
</dbReference>
<protein>
    <submittedName>
        <fullName evidence="1">Uncharacterized protein</fullName>
    </submittedName>
</protein>
<evidence type="ECO:0000313" key="1">
    <source>
        <dbReference type="EMBL" id="KIK19147.1"/>
    </source>
</evidence>
<gene>
    <name evidence="1" type="ORF">PISMIDRAFT_683481</name>
</gene>
<accession>A0A0C9Z9K6</accession>
<dbReference type="AlphaFoldDB" id="A0A0C9Z9K6"/>
<reference evidence="2" key="2">
    <citation type="submission" date="2015-01" db="EMBL/GenBank/DDBJ databases">
        <title>Evolutionary Origins and Diversification of the Mycorrhizal Mutualists.</title>
        <authorList>
            <consortium name="DOE Joint Genome Institute"/>
            <consortium name="Mycorrhizal Genomics Consortium"/>
            <person name="Kohler A."/>
            <person name="Kuo A."/>
            <person name="Nagy L.G."/>
            <person name="Floudas D."/>
            <person name="Copeland A."/>
            <person name="Barry K.W."/>
            <person name="Cichocki N."/>
            <person name="Veneault-Fourrey C."/>
            <person name="LaButti K."/>
            <person name="Lindquist E.A."/>
            <person name="Lipzen A."/>
            <person name="Lundell T."/>
            <person name="Morin E."/>
            <person name="Murat C."/>
            <person name="Riley R."/>
            <person name="Ohm R."/>
            <person name="Sun H."/>
            <person name="Tunlid A."/>
            <person name="Henrissat B."/>
            <person name="Grigoriev I.V."/>
            <person name="Hibbett D.S."/>
            <person name="Martin F."/>
        </authorList>
    </citation>
    <scope>NUCLEOTIDE SEQUENCE [LARGE SCALE GENOMIC DNA]</scope>
    <source>
        <strain evidence="2">441</strain>
    </source>
</reference>